<dbReference type="OrthoDB" id="9779586at2"/>
<dbReference type="GO" id="GO:0052621">
    <property type="term" value="F:diguanylate cyclase activity"/>
    <property type="evidence" value="ECO:0007669"/>
    <property type="project" value="UniProtKB-EC"/>
</dbReference>
<evidence type="ECO:0000256" key="3">
    <source>
        <dbReference type="SAM" id="Phobius"/>
    </source>
</evidence>
<evidence type="ECO:0000313" key="5">
    <source>
        <dbReference type="EMBL" id="QEN03961.1"/>
    </source>
</evidence>
<dbReference type="AlphaFoldDB" id="A0A5C1Q8X8"/>
<protein>
    <recommendedName>
        <fullName evidence="1">diguanylate cyclase</fullName>
        <ecNumber evidence="1">2.7.7.65</ecNumber>
    </recommendedName>
</protein>
<dbReference type="RefSeq" id="WP_149567218.1">
    <property type="nucleotide sequence ID" value="NZ_CP035807.1"/>
</dbReference>
<dbReference type="SMART" id="SM00267">
    <property type="entry name" value="GGDEF"/>
    <property type="match status" value="1"/>
</dbReference>
<dbReference type="PANTHER" id="PTHR45138:SF9">
    <property type="entry name" value="DIGUANYLATE CYCLASE DGCM-RELATED"/>
    <property type="match status" value="1"/>
</dbReference>
<evidence type="ECO:0000256" key="1">
    <source>
        <dbReference type="ARBA" id="ARBA00012528"/>
    </source>
</evidence>
<keyword evidence="3" id="KW-0812">Transmembrane</keyword>
<keyword evidence="3" id="KW-1133">Transmembrane helix</keyword>
<feature type="transmembrane region" description="Helical" evidence="3">
    <location>
        <begin position="144"/>
        <end position="166"/>
    </location>
</feature>
<dbReference type="InterPro" id="IPR000160">
    <property type="entry name" value="GGDEF_dom"/>
</dbReference>
<dbReference type="PANTHER" id="PTHR45138">
    <property type="entry name" value="REGULATORY COMPONENTS OF SENSORY TRANSDUCTION SYSTEM"/>
    <property type="match status" value="1"/>
</dbReference>
<accession>A0A5C1Q8X8</accession>
<feature type="transmembrane region" description="Helical" evidence="3">
    <location>
        <begin position="6"/>
        <end position="27"/>
    </location>
</feature>
<proteinExistence type="predicted"/>
<feature type="transmembrane region" description="Helical" evidence="3">
    <location>
        <begin position="178"/>
        <end position="203"/>
    </location>
</feature>
<dbReference type="PROSITE" id="PS50887">
    <property type="entry name" value="GGDEF"/>
    <property type="match status" value="1"/>
</dbReference>
<dbReference type="FunFam" id="3.30.70.270:FF:000001">
    <property type="entry name" value="Diguanylate cyclase domain protein"/>
    <property type="match status" value="1"/>
</dbReference>
<name>A0A5C1Q8X8_9SPIO</name>
<dbReference type="InterPro" id="IPR031621">
    <property type="entry name" value="HisKA_7TM"/>
</dbReference>
<dbReference type="InterPro" id="IPR043128">
    <property type="entry name" value="Rev_trsase/Diguanyl_cyclase"/>
</dbReference>
<organism evidence="5 6">
    <name type="scientific">Thiospirochaeta perfilievii</name>
    <dbReference type="NCBI Taxonomy" id="252967"/>
    <lineage>
        <taxon>Bacteria</taxon>
        <taxon>Pseudomonadati</taxon>
        <taxon>Spirochaetota</taxon>
        <taxon>Spirochaetia</taxon>
        <taxon>Spirochaetales</taxon>
        <taxon>Spirochaetaceae</taxon>
        <taxon>Thiospirochaeta</taxon>
    </lineage>
</organism>
<dbReference type="Pfam" id="PF16927">
    <property type="entry name" value="HisKA_7TM"/>
    <property type="match status" value="1"/>
</dbReference>
<evidence type="ECO:0000259" key="4">
    <source>
        <dbReference type="PROSITE" id="PS50887"/>
    </source>
</evidence>
<dbReference type="InterPro" id="IPR050469">
    <property type="entry name" value="Diguanylate_Cyclase"/>
</dbReference>
<dbReference type="KEGG" id="sper:EW093_04350"/>
<keyword evidence="3" id="KW-0472">Membrane</keyword>
<evidence type="ECO:0000256" key="2">
    <source>
        <dbReference type="ARBA" id="ARBA00034247"/>
    </source>
</evidence>
<reference evidence="5 6" key="1">
    <citation type="submission" date="2019-02" db="EMBL/GenBank/DDBJ databases">
        <authorList>
            <person name="Fomenkov A."/>
            <person name="Dubinina G."/>
            <person name="Grabovich M."/>
            <person name="Vincze T."/>
            <person name="Roberts R.J."/>
        </authorList>
    </citation>
    <scope>NUCLEOTIDE SEQUENCE [LARGE SCALE GENOMIC DNA]</scope>
    <source>
        <strain evidence="5 6">P</strain>
    </source>
</reference>
<reference evidence="5 6" key="2">
    <citation type="submission" date="2019-09" db="EMBL/GenBank/DDBJ databases">
        <title>Complete Genome Sequence and Methylome Analysis of free living Spirochaetas.</title>
        <authorList>
            <person name="Leshcheva N."/>
            <person name="Mikheeva N."/>
        </authorList>
    </citation>
    <scope>NUCLEOTIDE SEQUENCE [LARGE SCALE GENOMIC DNA]</scope>
    <source>
        <strain evidence="5 6">P</strain>
    </source>
</reference>
<dbReference type="Gene3D" id="3.30.70.270">
    <property type="match status" value="1"/>
</dbReference>
<dbReference type="Proteomes" id="UP000323824">
    <property type="component" value="Chromosome"/>
</dbReference>
<dbReference type="NCBIfam" id="TIGR00254">
    <property type="entry name" value="GGDEF"/>
    <property type="match status" value="1"/>
</dbReference>
<dbReference type="EC" id="2.7.7.65" evidence="1"/>
<comment type="catalytic activity">
    <reaction evidence="2">
        <text>2 GTP = 3',3'-c-di-GMP + 2 diphosphate</text>
        <dbReference type="Rhea" id="RHEA:24898"/>
        <dbReference type="ChEBI" id="CHEBI:33019"/>
        <dbReference type="ChEBI" id="CHEBI:37565"/>
        <dbReference type="ChEBI" id="CHEBI:58805"/>
        <dbReference type="EC" id="2.7.7.65"/>
    </reaction>
</comment>
<dbReference type="SUPFAM" id="SSF55073">
    <property type="entry name" value="Nucleotide cyclase"/>
    <property type="match status" value="1"/>
</dbReference>
<dbReference type="InterPro" id="IPR029787">
    <property type="entry name" value="Nucleotide_cyclase"/>
</dbReference>
<sequence>MIITSINLSIILILLGITTLSLSIWAFNKRELHSALEFSLFMFSVAIYAFGYALEISRTDIEGILKAIKFEYTGIPYISYFAVLFSYRYTSGKPLNRLLTIIMLIIPVTSTLLAYTVEYHTLLYINPHVDMTGFFPTLDFEKGIFYIIRIIYQQLISLICIIYLIFNLNKVSKVKRLQLWALIMAQLIPWIILIFYVCGFIPGNIDINPFSSFVVGIIFSIAILKLKLFKLIPYGRDIAIDSVDEAFILIDKKRVVLDFNSAATSLEFINLEKGYKLPTFNIFSKHLHKAIDDSLSNFDFSYTSNSMDIFYYKVNIYNFKSTFNRDIGRVILINNVTDIKKLMKELEHRASYDYLTRLNNRRSIMELGSREVSICYRSKKPLSFIMVDIDRFKDINDTYGHKIGDQILILVSKSLKENLRDIDIIGRYGGEEFLIICPNTTEDEGFNTAERLRESIDNLNIKIEDNLINTTISLGLYTYNVDNEERLEKLIDRSDKALYRAKNSGRNRVSK</sequence>
<keyword evidence="6" id="KW-1185">Reference proteome</keyword>
<dbReference type="CDD" id="cd01949">
    <property type="entry name" value="GGDEF"/>
    <property type="match status" value="1"/>
</dbReference>
<evidence type="ECO:0000313" key="6">
    <source>
        <dbReference type="Proteomes" id="UP000323824"/>
    </source>
</evidence>
<feature type="transmembrane region" description="Helical" evidence="3">
    <location>
        <begin position="98"/>
        <end position="117"/>
    </location>
</feature>
<feature type="transmembrane region" description="Helical" evidence="3">
    <location>
        <begin position="34"/>
        <end position="54"/>
    </location>
</feature>
<gene>
    <name evidence="5" type="ORF">EW093_04350</name>
</gene>
<feature type="domain" description="GGDEF" evidence="4">
    <location>
        <begin position="380"/>
        <end position="511"/>
    </location>
</feature>
<dbReference type="Pfam" id="PF00990">
    <property type="entry name" value="GGDEF"/>
    <property type="match status" value="1"/>
</dbReference>
<feature type="transmembrane region" description="Helical" evidence="3">
    <location>
        <begin position="209"/>
        <end position="226"/>
    </location>
</feature>
<dbReference type="EMBL" id="CP035807">
    <property type="protein sequence ID" value="QEN03961.1"/>
    <property type="molecule type" value="Genomic_DNA"/>
</dbReference>